<dbReference type="Proteomes" id="UP000580861">
    <property type="component" value="Unassembled WGS sequence"/>
</dbReference>
<accession>A0A841BBZ8</accession>
<evidence type="ECO:0000313" key="2">
    <source>
        <dbReference type="EMBL" id="MBB5856092.1"/>
    </source>
</evidence>
<evidence type="ECO:0000313" key="3">
    <source>
        <dbReference type="Proteomes" id="UP000580861"/>
    </source>
</evidence>
<feature type="compositionally biased region" description="Basic and acidic residues" evidence="1">
    <location>
        <begin position="158"/>
        <end position="169"/>
    </location>
</feature>
<dbReference type="AlphaFoldDB" id="A0A841BBZ8"/>
<sequence length="177" mass="19579">MENGDGAFVSRFRQSERIGEIRFFDDSCLDGFTGDRPFGHRRLETAGTPTAAGFLAVVDPQMRDGARGRARTMMDGVAGREGGVDHVAGEQLHDTAARSRLPQQAFGVDERARMPVHPDVETGDLREQFAQRDPVPAEQTVLHHRSRGFVDPPSGRHPQPERRPVRRVSDWTVGSAP</sequence>
<comment type="caution">
    <text evidence="2">The sequence shown here is derived from an EMBL/GenBank/DDBJ whole genome shotgun (WGS) entry which is preliminary data.</text>
</comment>
<dbReference type="EMBL" id="JACHMX010000001">
    <property type="protein sequence ID" value="MBB5856092.1"/>
    <property type="molecule type" value="Genomic_DNA"/>
</dbReference>
<proteinExistence type="predicted"/>
<feature type="region of interest" description="Disordered" evidence="1">
    <location>
        <begin position="131"/>
        <end position="177"/>
    </location>
</feature>
<gene>
    <name evidence="2" type="ORF">HDA45_006179</name>
</gene>
<keyword evidence="3" id="KW-1185">Reference proteome</keyword>
<evidence type="ECO:0000256" key="1">
    <source>
        <dbReference type="SAM" id="MobiDB-lite"/>
    </source>
</evidence>
<reference evidence="2 3" key="1">
    <citation type="submission" date="2020-08" db="EMBL/GenBank/DDBJ databases">
        <title>Sequencing the genomes of 1000 actinobacteria strains.</title>
        <authorList>
            <person name="Klenk H.-P."/>
        </authorList>
    </citation>
    <scope>NUCLEOTIDE SEQUENCE [LARGE SCALE GENOMIC DNA]</scope>
    <source>
        <strain evidence="2 3">DSM 45272</strain>
    </source>
</reference>
<protein>
    <submittedName>
        <fullName evidence="2">Uncharacterized protein</fullName>
    </submittedName>
</protein>
<organism evidence="2 3">
    <name type="scientific">Amycolatopsis umgeniensis</name>
    <dbReference type="NCBI Taxonomy" id="336628"/>
    <lineage>
        <taxon>Bacteria</taxon>
        <taxon>Bacillati</taxon>
        <taxon>Actinomycetota</taxon>
        <taxon>Actinomycetes</taxon>
        <taxon>Pseudonocardiales</taxon>
        <taxon>Pseudonocardiaceae</taxon>
        <taxon>Amycolatopsis</taxon>
    </lineage>
</organism>
<name>A0A841BBZ8_9PSEU</name>